<feature type="region of interest" description="Disordered" evidence="1">
    <location>
        <begin position="18"/>
        <end position="61"/>
    </location>
</feature>
<gene>
    <name evidence="2" type="ORF">E2C01_064324</name>
</gene>
<feature type="compositionally biased region" description="Polar residues" evidence="1">
    <location>
        <begin position="35"/>
        <end position="53"/>
    </location>
</feature>
<dbReference type="AlphaFoldDB" id="A0A5B7HLH0"/>
<sequence length="61" mass="6533">MPCCRNLEEGQVDAITSKPAEQGNCSSVPVRLSGATRTPATQQHHFSNTSNTPPLRESHGT</sequence>
<name>A0A5B7HLH0_PORTR</name>
<evidence type="ECO:0000256" key="1">
    <source>
        <dbReference type="SAM" id="MobiDB-lite"/>
    </source>
</evidence>
<reference evidence="2 3" key="1">
    <citation type="submission" date="2019-05" db="EMBL/GenBank/DDBJ databases">
        <title>Another draft genome of Portunus trituberculatus and its Hox gene families provides insights of decapod evolution.</title>
        <authorList>
            <person name="Jeong J.-H."/>
            <person name="Song I."/>
            <person name="Kim S."/>
            <person name="Choi T."/>
            <person name="Kim D."/>
            <person name="Ryu S."/>
            <person name="Kim W."/>
        </authorList>
    </citation>
    <scope>NUCLEOTIDE SEQUENCE [LARGE SCALE GENOMIC DNA]</scope>
    <source>
        <tissue evidence="2">Muscle</tissue>
    </source>
</reference>
<dbReference type="EMBL" id="VSRR010030504">
    <property type="protein sequence ID" value="MPC70087.1"/>
    <property type="molecule type" value="Genomic_DNA"/>
</dbReference>
<accession>A0A5B7HLH0</accession>
<evidence type="ECO:0000313" key="2">
    <source>
        <dbReference type="EMBL" id="MPC70087.1"/>
    </source>
</evidence>
<evidence type="ECO:0000313" key="3">
    <source>
        <dbReference type="Proteomes" id="UP000324222"/>
    </source>
</evidence>
<dbReference type="Proteomes" id="UP000324222">
    <property type="component" value="Unassembled WGS sequence"/>
</dbReference>
<keyword evidence="3" id="KW-1185">Reference proteome</keyword>
<proteinExistence type="predicted"/>
<protein>
    <submittedName>
        <fullName evidence="2">Uncharacterized protein</fullName>
    </submittedName>
</protein>
<organism evidence="2 3">
    <name type="scientific">Portunus trituberculatus</name>
    <name type="common">Swimming crab</name>
    <name type="synonym">Neptunus trituberculatus</name>
    <dbReference type="NCBI Taxonomy" id="210409"/>
    <lineage>
        <taxon>Eukaryota</taxon>
        <taxon>Metazoa</taxon>
        <taxon>Ecdysozoa</taxon>
        <taxon>Arthropoda</taxon>
        <taxon>Crustacea</taxon>
        <taxon>Multicrustacea</taxon>
        <taxon>Malacostraca</taxon>
        <taxon>Eumalacostraca</taxon>
        <taxon>Eucarida</taxon>
        <taxon>Decapoda</taxon>
        <taxon>Pleocyemata</taxon>
        <taxon>Brachyura</taxon>
        <taxon>Eubrachyura</taxon>
        <taxon>Portunoidea</taxon>
        <taxon>Portunidae</taxon>
        <taxon>Portuninae</taxon>
        <taxon>Portunus</taxon>
    </lineage>
</organism>
<comment type="caution">
    <text evidence="2">The sequence shown here is derived from an EMBL/GenBank/DDBJ whole genome shotgun (WGS) entry which is preliminary data.</text>
</comment>